<keyword evidence="11" id="KW-1185">Reference proteome</keyword>
<feature type="transmembrane region" description="Helical" evidence="8">
    <location>
        <begin position="6"/>
        <end position="30"/>
    </location>
</feature>
<evidence type="ECO:0000256" key="4">
    <source>
        <dbReference type="ARBA" id="ARBA00022692"/>
    </source>
</evidence>
<comment type="subcellular location">
    <subcellularLocation>
        <location evidence="1 8">Vacuole membrane</location>
        <topology evidence="1 8">Multi-pass membrane protein</topology>
    </subcellularLocation>
</comment>
<keyword evidence="5 8" id="KW-1133">Transmembrane helix</keyword>
<dbReference type="Proteomes" id="UP001498398">
    <property type="component" value="Unassembled WGS sequence"/>
</dbReference>
<organism evidence="10 11">
    <name type="scientific">Marasmiellus scandens</name>
    <dbReference type="NCBI Taxonomy" id="2682957"/>
    <lineage>
        <taxon>Eukaryota</taxon>
        <taxon>Fungi</taxon>
        <taxon>Dikarya</taxon>
        <taxon>Basidiomycota</taxon>
        <taxon>Agaricomycotina</taxon>
        <taxon>Agaricomycetes</taxon>
        <taxon>Agaricomycetidae</taxon>
        <taxon>Agaricales</taxon>
        <taxon>Marasmiineae</taxon>
        <taxon>Omphalotaceae</taxon>
        <taxon>Marasmiellus</taxon>
    </lineage>
</organism>
<proteinExistence type="inferred from homology"/>
<comment type="caution">
    <text evidence="8">Lacks conserved residue(s) required for the propagation of feature annotation.</text>
</comment>
<feature type="transmembrane region" description="Helical" evidence="8">
    <location>
        <begin position="128"/>
        <end position="149"/>
    </location>
</feature>
<dbReference type="Pfam" id="PF11700">
    <property type="entry name" value="ATG22"/>
    <property type="match status" value="1"/>
</dbReference>
<evidence type="ECO:0000313" key="11">
    <source>
        <dbReference type="Proteomes" id="UP001498398"/>
    </source>
</evidence>
<dbReference type="InterPro" id="IPR050495">
    <property type="entry name" value="ATG22/LtaA_families"/>
</dbReference>
<keyword evidence="3 8" id="KW-0813">Transport</keyword>
<feature type="region of interest" description="Disordered" evidence="9">
    <location>
        <begin position="35"/>
        <end position="59"/>
    </location>
</feature>
<evidence type="ECO:0000256" key="6">
    <source>
        <dbReference type="ARBA" id="ARBA00023006"/>
    </source>
</evidence>
<keyword evidence="8" id="KW-0926">Vacuole</keyword>
<dbReference type="PANTHER" id="PTHR23519:SF1">
    <property type="entry name" value="AUTOPHAGY-RELATED PROTEIN 22"/>
    <property type="match status" value="1"/>
</dbReference>
<evidence type="ECO:0000256" key="9">
    <source>
        <dbReference type="SAM" id="MobiDB-lite"/>
    </source>
</evidence>
<keyword evidence="8" id="KW-0029">Amino-acid transport</keyword>
<name>A0ABR1ITR8_9AGAR</name>
<evidence type="ECO:0000256" key="5">
    <source>
        <dbReference type="ARBA" id="ARBA00022989"/>
    </source>
</evidence>
<dbReference type="SUPFAM" id="SSF103473">
    <property type="entry name" value="MFS general substrate transporter"/>
    <property type="match status" value="1"/>
</dbReference>
<keyword evidence="4 8" id="KW-0812">Transmembrane</keyword>
<reference evidence="10 11" key="1">
    <citation type="submission" date="2024-01" db="EMBL/GenBank/DDBJ databases">
        <title>A draft genome for the cacao thread blight pathogen Marasmiellus scandens.</title>
        <authorList>
            <person name="Baruah I.K."/>
            <person name="Leung J."/>
            <person name="Bukari Y."/>
            <person name="Amoako-Attah I."/>
            <person name="Meinhardt L.W."/>
            <person name="Bailey B.A."/>
            <person name="Cohen S.P."/>
        </authorList>
    </citation>
    <scope>NUCLEOTIDE SEQUENCE [LARGE SCALE GENOMIC DNA]</scope>
    <source>
        <strain evidence="10 11">GH-19</strain>
    </source>
</reference>
<evidence type="ECO:0000256" key="7">
    <source>
        <dbReference type="ARBA" id="ARBA00023136"/>
    </source>
</evidence>
<dbReference type="EMBL" id="JBANRG010000067">
    <property type="protein sequence ID" value="KAK7440651.1"/>
    <property type="molecule type" value="Genomic_DNA"/>
</dbReference>
<comment type="function">
    <text evidence="8">Vacuolar effluxer which mediate the efflux of amino acids resulting from autophagic degradation. The release of autophagic amino acids allows the maintenance of protein synthesis and viability during nitrogen starvation.</text>
</comment>
<keyword evidence="7 8" id="KW-0472">Membrane</keyword>
<evidence type="ECO:0000256" key="3">
    <source>
        <dbReference type="ARBA" id="ARBA00022448"/>
    </source>
</evidence>
<evidence type="ECO:0000313" key="10">
    <source>
        <dbReference type="EMBL" id="KAK7440651.1"/>
    </source>
</evidence>
<sequence>MGGSTISLGLAIGSSGIWWGVFTIPAGWWLPSHEQSDGKSRGVGTNEEGWDDTSAAHTKEDWENRTTTQEIAGAWKRLGMLKWSEIKKLKNTFKYLGAWFPLSDGFSSITSTAMLFGKTSLHMSASGLILIGILSPLSAIGVSLVWPRVQKRWGVGNKKIILMLLVLASLVPVYGCLGFLFGGSGVKFGGLTTQGEMYALGVYFDTIFERIRHIISCKMGNKGLE</sequence>
<evidence type="ECO:0000256" key="1">
    <source>
        <dbReference type="ARBA" id="ARBA00004128"/>
    </source>
</evidence>
<dbReference type="PANTHER" id="PTHR23519">
    <property type="entry name" value="AUTOPHAGY-RELATED PROTEIN 22"/>
    <property type="match status" value="1"/>
</dbReference>
<accession>A0ABR1ITR8</accession>
<comment type="caution">
    <text evidence="10">The sequence shown here is derived from an EMBL/GenBank/DDBJ whole genome shotgun (WGS) entry which is preliminary data.</text>
</comment>
<protein>
    <recommendedName>
        <fullName evidence="8">Autophagy-related protein</fullName>
    </recommendedName>
</protein>
<feature type="transmembrane region" description="Helical" evidence="8">
    <location>
        <begin position="161"/>
        <end position="181"/>
    </location>
</feature>
<comment type="similarity">
    <text evidence="2 8">Belongs to the ATG22 family.</text>
</comment>
<dbReference type="InterPro" id="IPR024671">
    <property type="entry name" value="Atg22-like"/>
</dbReference>
<evidence type="ECO:0000256" key="2">
    <source>
        <dbReference type="ARBA" id="ARBA00006978"/>
    </source>
</evidence>
<keyword evidence="6 8" id="KW-0072">Autophagy</keyword>
<dbReference type="InterPro" id="IPR036259">
    <property type="entry name" value="MFS_trans_sf"/>
</dbReference>
<evidence type="ECO:0000256" key="8">
    <source>
        <dbReference type="RuleBase" id="RU363073"/>
    </source>
</evidence>
<gene>
    <name evidence="10" type="primary">ATG22_3</name>
    <name evidence="10" type="ORF">VKT23_017000</name>
</gene>